<evidence type="ECO:0000256" key="6">
    <source>
        <dbReference type="SAM" id="Phobius"/>
    </source>
</evidence>
<feature type="transmembrane region" description="Helical" evidence="6">
    <location>
        <begin position="135"/>
        <end position="156"/>
    </location>
</feature>
<dbReference type="EMBL" id="BMOU01000003">
    <property type="protein sequence ID" value="GGN94322.1"/>
    <property type="molecule type" value="Genomic_DNA"/>
</dbReference>
<feature type="transmembrane region" description="Helical" evidence="6">
    <location>
        <begin position="64"/>
        <end position="87"/>
    </location>
</feature>
<name>A0A830GLW5_9EURY</name>
<reference evidence="7" key="2">
    <citation type="submission" date="2020-09" db="EMBL/GenBank/DDBJ databases">
        <authorList>
            <person name="Sun Q."/>
            <person name="Ohkuma M."/>
        </authorList>
    </citation>
    <scope>NUCLEOTIDE SEQUENCE</scope>
    <source>
        <strain evidence="7">JCM 17820</strain>
    </source>
</reference>
<dbReference type="GO" id="GO:0044341">
    <property type="term" value="P:sodium-dependent phosphate transport"/>
    <property type="evidence" value="ECO:0007669"/>
    <property type="project" value="InterPro"/>
</dbReference>
<evidence type="ECO:0000256" key="3">
    <source>
        <dbReference type="ARBA" id="ARBA00022692"/>
    </source>
</evidence>
<feature type="transmembrane region" description="Helical" evidence="6">
    <location>
        <begin position="96"/>
        <end position="115"/>
    </location>
</feature>
<evidence type="ECO:0000256" key="1">
    <source>
        <dbReference type="ARBA" id="ARBA00004651"/>
    </source>
</evidence>
<dbReference type="GO" id="GO:0005436">
    <property type="term" value="F:sodium:phosphate symporter activity"/>
    <property type="evidence" value="ECO:0007669"/>
    <property type="project" value="InterPro"/>
</dbReference>
<dbReference type="Proteomes" id="UP000605784">
    <property type="component" value="Unassembled WGS sequence"/>
</dbReference>
<organism evidence="7 8">
    <name type="scientific">Haloarcula pellucida</name>
    <dbReference type="NCBI Taxonomy" id="1427151"/>
    <lineage>
        <taxon>Archaea</taxon>
        <taxon>Methanobacteriati</taxon>
        <taxon>Methanobacteriota</taxon>
        <taxon>Stenosarchaea group</taxon>
        <taxon>Halobacteria</taxon>
        <taxon>Halobacteriales</taxon>
        <taxon>Haloarculaceae</taxon>
        <taxon>Haloarcula</taxon>
    </lineage>
</organism>
<gene>
    <name evidence="7" type="ORF">GCM10009030_20590</name>
</gene>
<reference evidence="7" key="1">
    <citation type="journal article" date="2014" name="Int. J. Syst. Evol. Microbiol.">
        <title>Complete genome sequence of Corynebacterium casei LMG S-19264T (=DSM 44701T), isolated from a smear-ripened cheese.</title>
        <authorList>
            <consortium name="US DOE Joint Genome Institute (JGI-PGF)"/>
            <person name="Walter F."/>
            <person name="Albersmeier A."/>
            <person name="Kalinowski J."/>
            <person name="Ruckert C."/>
        </authorList>
    </citation>
    <scope>NUCLEOTIDE SEQUENCE</scope>
    <source>
        <strain evidence="7">JCM 17820</strain>
    </source>
</reference>
<dbReference type="GO" id="GO:0005886">
    <property type="term" value="C:plasma membrane"/>
    <property type="evidence" value="ECO:0007669"/>
    <property type="project" value="UniProtKB-SubCell"/>
</dbReference>
<feature type="transmembrane region" description="Helical" evidence="6">
    <location>
        <begin position="272"/>
        <end position="294"/>
    </location>
</feature>
<evidence type="ECO:0000256" key="2">
    <source>
        <dbReference type="ARBA" id="ARBA00022475"/>
    </source>
</evidence>
<evidence type="ECO:0000313" key="7">
    <source>
        <dbReference type="EMBL" id="GGN94322.1"/>
    </source>
</evidence>
<comment type="caution">
    <text evidence="7">The sequence shown here is derived from an EMBL/GenBank/DDBJ whole genome shotgun (WGS) entry which is preliminary data.</text>
</comment>
<keyword evidence="2" id="KW-1003">Cell membrane</keyword>
<comment type="subcellular location">
    <subcellularLocation>
        <location evidence="1">Cell membrane</location>
        <topology evidence="1">Multi-pass membrane protein</topology>
    </subcellularLocation>
</comment>
<evidence type="ECO:0000313" key="8">
    <source>
        <dbReference type="Proteomes" id="UP000605784"/>
    </source>
</evidence>
<feature type="transmembrane region" description="Helical" evidence="6">
    <location>
        <begin position="17"/>
        <end position="44"/>
    </location>
</feature>
<keyword evidence="3 6" id="KW-0812">Transmembrane</keyword>
<feature type="transmembrane region" description="Helical" evidence="6">
    <location>
        <begin position="341"/>
        <end position="363"/>
    </location>
</feature>
<keyword evidence="8" id="KW-1185">Reference proteome</keyword>
<dbReference type="InterPro" id="IPR003841">
    <property type="entry name" value="Na/Pi_transpt"/>
</dbReference>
<keyword evidence="5 6" id="KW-0472">Membrane</keyword>
<proteinExistence type="predicted"/>
<protein>
    <recommendedName>
        <fullName evidence="9">Sodium:phosphate symporter</fullName>
    </recommendedName>
</protein>
<feature type="transmembrane region" description="Helical" evidence="6">
    <location>
        <begin position="235"/>
        <end position="260"/>
    </location>
</feature>
<sequence>MTSLLTRVLTRLGPTRVLLVGITGSVVLFLFTVRLLGTATNAAAPLLGDVFSRMIFDDASALGLGWLGTYALANGSVVAALSLSLFAADILSVSQLFLMVAGSRLGSAAVVVFIGTLDYVQKAEYSFRESVSMGLLTFLLTHSIYVPVTVLGYVLLPTVHGSFRRVGREWSVGARTLDLFDPVTVAITNRLGPVPAFVLAVGLLFGSLRVFDTVLERVDTSTVRRRVFRHFERTWVAFGIGLVGTGITTSVAFSLGIVVPLYNRGYVKRNELIPYVLGANLGTLFDTLVVAVALASPAGVAVVLELLTVATIATVVALLAYDTYSRVISNVDDRLLADRRVFVLFVLSLVLVPLALLVLPLVVG</sequence>
<evidence type="ECO:0008006" key="9">
    <source>
        <dbReference type="Google" id="ProtNLM"/>
    </source>
</evidence>
<evidence type="ECO:0000256" key="5">
    <source>
        <dbReference type="ARBA" id="ARBA00023136"/>
    </source>
</evidence>
<keyword evidence="4 6" id="KW-1133">Transmembrane helix</keyword>
<dbReference type="Pfam" id="PF02690">
    <property type="entry name" value="Na_Pi_cotrans"/>
    <property type="match status" value="1"/>
</dbReference>
<feature type="transmembrane region" description="Helical" evidence="6">
    <location>
        <begin position="196"/>
        <end position="215"/>
    </location>
</feature>
<evidence type="ECO:0000256" key="4">
    <source>
        <dbReference type="ARBA" id="ARBA00022989"/>
    </source>
</evidence>
<accession>A0A830GLW5</accession>
<feature type="transmembrane region" description="Helical" evidence="6">
    <location>
        <begin position="300"/>
        <end position="321"/>
    </location>
</feature>
<dbReference type="RefSeq" id="WP_188997129.1">
    <property type="nucleotide sequence ID" value="NZ_BMOU01000003.1"/>
</dbReference>
<dbReference type="AlphaFoldDB" id="A0A830GLW5"/>